<evidence type="ECO:0000259" key="6">
    <source>
        <dbReference type="Pfam" id="PF08281"/>
    </source>
</evidence>
<dbReference type="GO" id="GO:0016987">
    <property type="term" value="F:sigma factor activity"/>
    <property type="evidence" value="ECO:0007669"/>
    <property type="project" value="UniProtKB-KW"/>
</dbReference>
<evidence type="ECO:0000256" key="3">
    <source>
        <dbReference type="ARBA" id="ARBA00023082"/>
    </source>
</evidence>
<reference evidence="7 8" key="2">
    <citation type="submission" date="2015-02" db="EMBL/GenBank/DDBJ databases">
        <title>The complete genome of Sphingomonas hengshuiensis sp. WHSC-8 isolated from soil of Hengshui Lake.</title>
        <authorList>
            <person name="Wei S."/>
            <person name="Guo J."/>
            <person name="Su C."/>
            <person name="Wu R."/>
            <person name="Zhang Z."/>
            <person name="Liang K."/>
            <person name="Li H."/>
            <person name="Wang T."/>
            <person name="Liu H."/>
            <person name="Zhang C."/>
            <person name="Li Z."/>
            <person name="Wang Q."/>
            <person name="Meng J."/>
        </authorList>
    </citation>
    <scope>NUCLEOTIDE SEQUENCE [LARGE SCALE GENOMIC DNA]</scope>
    <source>
        <strain evidence="7 8">WHSC-8</strain>
    </source>
</reference>
<dbReference type="AlphaFoldDB" id="A0A7U4J8F8"/>
<evidence type="ECO:0000313" key="8">
    <source>
        <dbReference type="Proteomes" id="UP000032300"/>
    </source>
</evidence>
<name>A0A7U4J8F8_9SPHN</name>
<dbReference type="EMBL" id="CP010836">
    <property type="protein sequence ID" value="AJP72082.1"/>
    <property type="molecule type" value="Genomic_DNA"/>
</dbReference>
<sequence length="170" mass="19307">MSAVAGHPRLEELAAHYRAPLLRFFRRRVSPGEDADDLVQDVFSRLAAQDLAKIANIQGYVFQVASNVLRDRARRASVRGIVSRVPDGFDVEDEAAFSPERILQSREAVQMMISALYELPETVRMVFSHYHFDGVAQVEIARRMGLSLSTVEKHMAKANSHLLYRLRKVR</sequence>
<dbReference type="PANTHER" id="PTHR43133">
    <property type="entry name" value="RNA POLYMERASE ECF-TYPE SIGMA FACTO"/>
    <property type="match status" value="1"/>
</dbReference>
<dbReference type="Gene3D" id="1.10.10.10">
    <property type="entry name" value="Winged helix-like DNA-binding domain superfamily/Winged helix DNA-binding domain"/>
    <property type="match status" value="1"/>
</dbReference>
<dbReference type="Gene3D" id="1.10.1740.10">
    <property type="match status" value="1"/>
</dbReference>
<dbReference type="InterPro" id="IPR013325">
    <property type="entry name" value="RNA_pol_sigma_r2"/>
</dbReference>
<dbReference type="NCBIfam" id="TIGR02937">
    <property type="entry name" value="sigma70-ECF"/>
    <property type="match status" value="1"/>
</dbReference>
<evidence type="ECO:0000259" key="5">
    <source>
        <dbReference type="Pfam" id="PF04542"/>
    </source>
</evidence>
<feature type="domain" description="RNA polymerase sigma factor 70 region 4 type 2" evidence="6">
    <location>
        <begin position="112"/>
        <end position="158"/>
    </location>
</feature>
<dbReference type="GO" id="GO:0006352">
    <property type="term" value="P:DNA-templated transcription initiation"/>
    <property type="evidence" value="ECO:0007669"/>
    <property type="project" value="InterPro"/>
</dbReference>
<organism evidence="7 8">
    <name type="scientific">Sphingomonas hengshuiensis</name>
    <dbReference type="NCBI Taxonomy" id="1609977"/>
    <lineage>
        <taxon>Bacteria</taxon>
        <taxon>Pseudomonadati</taxon>
        <taxon>Pseudomonadota</taxon>
        <taxon>Alphaproteobacteria</taxon>
        <taxon>Sphingomonadales</taxon>
        <taxon>Sphingomonadaceae</taxon>
        <taxon>Sphingomonas</taxon>
    </lineage>
</organism>
<accession>A0A7U4J8F8</accession>
<gene>
    <name evidence="7" type="ORF">TS85_10220</name>
</gene>
<evidence type="ECO:0008006" key="9">
    <source>
        <dbReference type="Google" id="ProtNLM"/>
    </source>
</evidence>
<keyword evidence="2" id="KW-0805">Transcription regulation</keyword>
<dbReference type="KEGG" id="sphi:TS85_10220"/>
<dbReference type="InterPro" id="IPR007627">
    <property type="entry name" value="RNA_pol_sigma70_r2"/>
</dbReference>
<evidence type="ECO:0000256" key="4">
    <source>
        <dbReference type="ARBA" id="ARBA00023163"/>
    </source>
</evidence>
<keyword evidence="3" id="KW-0731">Sigma factor</keyword>
<keyword evidence="8" id="KW-1185">Reference proteome</keyword>
<dbReference type="Proteomes" id="UP000032300">
    <property type="component" value="Chromosome"/>
</dbReference>
<dbReference type="SUPFAM" id="SSF88659">
    <property type="entry name" value="Sigma3 and sigma4 domains of RNA polymerase sigma factors"/>
    <property type="match status" value="1"/>
</dbReference>
<dbReference type="GO" id="GO:0003677">
    <property type="term" value="F:DNA binding"/>
    <property type="evidence" value="ECO:0007669"/>
    <property type="project" value="InterPro"/>
</dbReference>
<reference evidence="7 8" key="1">
    <citation type="journal article" date="2015" name="Int. J. Syst. Evol. Microbiol.">
        <title>Sphingomonas hengshuiensis sp. nov., isolated from lake wetland.</title>
        <authorList>
            <person name="Wei S."/>
            <person name="Wang T."/>
            <person name="Liu H."/>
            <person name="Zhang C."/>
            <person name="Guo J."/>
            <person name="Wang Q."/>
            <person name="Liang K."/>
            <person name="Zhang Z."/>
        </authorList>
    </citation>
    <scope>NUCLEOTIDE SEQUENCE [LARGE SCALE GENOMIC DNA]</scope>
    <source>
        <strain evidence="7 8">WHSC-8</strain>
    </source>
</reference>
<keyword evidence="4" id="KW-0804">Transcription</keyword>
<feature type="domain" description="RNA polymerase sigma-70 region 2" evidence="5">
    <location>
        <begin position="14"/>
        <end position="77"/>
    </location>
</feature>
<protein>
    <recommendedName>
        <fullName evidence="9">RNA polymerase subunit sigma-24</fullName>
    </recommendedName>
</protein>
<dbReference type="InterPro" id="IPR036388">
    <property type="entry name" value="WH-like_DNA-bd_sf"/>
</dbReference>
<dbReference type="PANTHER" id="PTHR43133:SF63">
    <property type="entry name" value="RNA POLYMERASE SIGMA FACTOR FECI-RELATED"/>
    <property type="match status" value="1"/>
</dbReference>
<dbReference type="Pfam" id="PF04542">
    <property type="entry name" value="Sigma70_r2"/>
    <property type="match status" value="1"/>
</dbReference>
<comment type="similarity">
    <text evidence="1">Belongs to the sigma-70 factor family. ECF subfamily.</text>
</comment>
<dbReference type="Pfam" id="PF08281">
    <property type="entry name" value="Sigma70_r4_2"/>
    <property type="match status" value="1"/>
</dbReference>
<evidence type="ECO:0000256" key="2">
    <source>
        <dbReference type="ARBA" id="ARBA00023015"/>
    </source>
</evidence>
<dbReference type="InterPro" id="IPR013249">
    <property type="entry name" value="RNA_pol_sigma70_r4_t2"/>
</dbReference>
<proteinExistence type="inferred from homology"/>
<evidence type="ECO:0000313" key="7">
    <source>
        <dbReference type="EMBL" id="AJP72082.1"/>
    </source>
</evidence>
<dbReference type="SUPFAM" id="SSF88946">
    <property type="entry name" value="Sigma2 domain of RNA polymerase sigma factors"/>
    <property type="match status" value="1"/>
</dbReference>
<evidence type="ECO:0000256" key="1">
    <source>
        <dbReference type="ARBA" id="ARBA00010641"/>
    </source>
</evidence>
<dbReference type="RefSeq" id="WP_044332007.1">
    <property type="nucleotide sequence ID" value="NZ_CP010836.1"/>
</dbReference>
<dbReference type="InterPro" id="IPR014284">
    <property type="entry name" value="RNA_pol_sigma-70_dom"/>
</dbReference>
<dbReference type="InterPro" id="IPR039425">
    <property type="entry name" value="RNA_pol_sigma-70-like"/>
</dbReference>
<dbReference type="InterPro" id="IPR013324">
    <property type="entry name" value="RNA_pol_sigma_r3/r4-like"/>
</dbReference>
<dbReference type="OrthoDB" id="7628065at2"/>